<evidence type="ECO:0000256" key="9">
    <source>
        <dbReference type="SAM" id="MobiDB-lite"/>
    </source>
</evidence>
<evidence type="ECO:0000259" key="10">
    <source>
        <dbReference type="Pfam" id="PF13460"/>
    </source>
</evidence>
<keyword evidence="5" id="KW-0149">Chlorophyll biosynthesis</keyword>
<dbReference type="Pfam" id="PF13460">
    <property type="entry name" value="NAD_binding_10"/>
    <property type="match status" value="1"/>
</dbReference>
<evidence type="ECO:0000256" key="1">
    <source>
        <dbReference type="ARBA" id="ARBA00005173"/>
    </source>
</evidence>
<evidence type="ECO:0000256" key="8">
    <source>
        <dbReference type="ARBA" id="ARBA00049498"/>
    </source>
</evidence>
<reference evidence="11 12" key="1">
    <citation type="submission" date="2020-08" db="EMBL/GenBank/DDBJ databases">
        <title>Genomic Encyclopedia of Type Strains, Phase IV (KMG-IV): sequencing the most valuable type-strain genomes for metagenomic binning, comparative biology and taxonomic classification.</title>
        <authorList>
            <person name="Goeker M."/>
        </authorList>
    </citation>
    <scope>NUCLEOTIDE SEQUENCE [LARGE SCALE GENOMIC DNA]</scope>
    <source>
        <strain evidence="11 12">DSM 27244</strain>
    </source>
</reference>
<dbReference type="InterPro" id="IPR044201">
    <property type="entry name" value="DVR-like"/>
</dbReference>
<dbReference type="AlphaFoldDB" id="A0A7W9EIK8"/>
<evidence type="ECO:0000313" key="11">
    <source>
        <dbReference type="EMBL" id="MBB5699239.1"/>
    </source>
</evidence>
<dbReference type="InterPro" id="IPR016040">
    <property type="entry name" value="NAD(P)-bd_dom"/>
</dbReference>
<comment type="catalytic activity">
    <reaction evidence="8">
        <text>protochlorophyllide a + NADP(+) = 3,8-divinyl protochlorophyllide a + NADPH + H(+)</text>
        <dbReference type="Rhea" id="RHEA:48884"/>
        <dbReference type="ChEBI" id="CHEBI:15378"/>
        <dbReference type="ChEBI" id="CHEBI:57783"/>
        <dbReference type="ChEBI" id="CHEBI:58349"/>
        <dbReference type="ChEBI" id="CHEBI:58632"/>
        <dbReference type="ChEBI" id="CHEBI:83350"/>
        <dbReference type="EC" id="1.3.1.75"/>
    </reaction>
</comment>
<evidence type="ECO:0000256" key="6">
    <source>
        <dbReference type="ARBA" id="ARBA00024059"/>
    </source>
</evidence>
<keyword evidence="3" id="KW-0809">Transit peptide</keyword>
<comment type="pathway">
    <text evidence="1">Porphyrin-containing compound metabolism; chlorophyll biosynthesis.</text>
</comment>
<evidence type="ECO:0000256" key="2">
    <source>
        <dbReference type="ARBA" id="ARBA00022857"/>
    </source>
</evidence>
<keyword evidence="2" id="KW-0521">NADP</keyword>
<evidence type="ECO:0000256" key="4">
    <source>
        <dbReference type="ARBA" id="ARBA00023002"/>
    </source>
</evidence>
<dbReference type="EC" id="1.3.1.75" evidence="6"/>
<name>A0A7W9EIK8_9SPHN</name>
<keyword evidence="4 11" id="KW-0560">Oxidoreductase</keyword>
<dbReference type="PANTHER" id="PTHR47378">
    <property type="entry name" value="DIVINYL CHLOROPHYLLIDE A 8-VINYL-REDUCTASE, CHLOROPLASTIC"/>
    <property type="match status" value="1"/>
</dbReference>
<accession>A0A7W9EIK8</accession>
<dbReference type="GO" id="GO:0015995">
    <property type="term" value="P:chlorophyll biosynthetic process"/>
    <property type="evidence" value="ECO:0007669"/>
    <property type="project" value="UniProtKB-UniPathway"/>
</dbReference>
<dbReference type="SUPFAM" id="SSF51735">
    <property type="entry name" value="NAD(P)-binding Rossmann-fold domains"/>
    <property type="match status" value="1"/>
</dbReference>
<dbReference type="RefSeq" id="WP_246359520.1">
    <property type="nucleotide sequence ID" value="NZ_JACIJJ010000004.1"/>
</dbReference>
<dbReference type="GO" id="GO:0033728">
    <property type="term" value="F:3,8-divinyl protochlorophyllide a 8-vinyl-reductase (NADPH) activity"/>
    <property type="evidence" value="ECO:0007669"/>
    <property type="project" value="UniProtKB-EC"/>
</dbReference>
<dbReference type="PANTHER" id="PTHR47378:SF1">
    <property type="entry name" value="DIVINYL CHLOROPHYLLIDE A 8-VINYL-REDUCTASE, CHLOROPLASTIC"/>
    <property type="match status" value="1"/>
</dbReference>
<dbReference type="CDD" id="cd05243">
    <property type="entry name" value="SDR_a5"/>
    <property type="match status" value="1"/>
</dbReference>
<comment type="caution">
    <text evidence="11">The sequence shown here is derived from an EMBL/GenBank/DDBJ whole genome shotgun (WGS) entry which is preliminary data.</text>
</comment>
<evidence type="ECO:0000256" key="7">
    <source>
        <dbReference type="ARBA" id="ARBA00024089"/>
    </source>
</evidence>
<dbReference type="Gene3D" id="3.40.50.720">
    <property type="entry name" value="NAD(P)-binding Rossmann-like Domain"/>
    <property type="match status" value="1"/>
</dbReference>
<organism evidence="11 12">
    <name type="scientific">Sphingomonas yantingensis</name>
    <dbReference type="NCBI Taxonomy" id="1241761"/>
    <lineage>
        <taxon>Bacteria</taxon>
        <taxon>Pseudomonadati</taxon>
        <taxon>Pseudomonadota</taxon>
        <taxon>Alphaproteobacteria</taxon>
        <taxon>Sphingomonadales</taxon>
        <taxon>Sphingomonadaceae</taxon>
        <taxon>Sphingomonas</taxon>
    </lineage>
</organism>
<evidence type="ECO:0000256" key="3">
    <source>
        <dbReference type="ARBA" id="ARBA00022946"/>
    </source>
</evidence>
<dbReference type="EMBL" id="JACIJJ010000004">
    <property type="protein sequence ID" value="MBB5699239.1"/>
    <property type="molecule type" value="Genomic_DNA"/>
</dbReference>
<protein>
    <recommendedName>
        <fullName evidence="7">Divinyl chlorophyllide a 8-vinyl-reductase, chloroplastic</fullName>
        <ecNumber evidence="6">1.3.1.75</ecNumber>
    </recommendedName>
</protein>
<dbReference type="InterPro" id="IPR036291">
    <property type="entry name" value="NAD(P)-bd_dom_sf"/>
</dbReference>
<dbReference type="UniPathway" id="UPA00668"/>
<evidence type="ECO:0000256" key="5">
    <source>
        <dbReference type="ARBA" id="ARBA00023171"/>
    </source>
</evidence>
<keyword evidence="12" id="KW-1185">Reference proteome</keyword>
<proteinExistence type="predicted"/>
<feature type="domain" description="NAD(P)-binding" evidence="10">
    <location>
        <begin position="61"/>
        <end position="250"/>
    </location>
</feature>
<evidence type="ECO:0000313" key="12">
    <source>
        <dbReference type="Proteomes" id="UP000557739"/>
    </source>
</evidence>
<sequence>MASDDDSLRSRAGEGDQGVDTTPQIAIEGMRIGGRDDPGRYRARNSSEDAPMASARILVLGGTGTIGRATVRELVSRGHEVVCFVRQRGGDSDAEQLSGATIRVGDVTDPSSLSNDGIRGEHFDALVSCLASRTGSPEEAWAIDYRAHVGALQVARAAGVRQMVLLSAICVQRPVLAFQQAKLAFEDMLVASGLDYTIVRPTAFFKSLSGQVERVRRGKPFLVFGDGTLTACKPISDRDLAIYLADCLEDESRRNRVLPIGGPGDAITPRDQGERLFALLGRQPRFRQVPLWLLDAIITVLSVSGRLLPPLAAKAELARIGRYYATESMLVLNPRTGSYDTDATPASGTETLFDYYAQLLSGEATAERGDHAVF</sequence>
<gene>
    <name evidence="11" type="ORF">FHR19_002605</name>
</gene>
<feature type="compositionally biased region" description="Basic and acidic residues" evidence="9">
    <location>
        <begin position="1"/>
        <end position="14"/>
    </location>
</feature>
<dbReference type="Proteomes" id="UP000557739">
    <property type="component" value="Unassembled WGS sequence"/>
</dbReference>
<feature type="region of interest" description="Disordered" evidence="9">
    <location>
        <begin position="1"/>
        <end position="48"/>
    </location>
</feature>